<feature type="binding site" evidence="2">
    <location>
        <position position="103"/>
    </location>
    <ligand>
        <name>Fe cation</name>
        <dbReference type="ChEBI" id="CHEBI:24875"/>
    </ligand>
</feature>
<organism evidence="6 7">
    <name type="scientific">Anaerobacillus arseniciselenatis</name>
    <dbReference type="NCBI Taxonomy" id="85682"/>
    <lineage>
        <taxon>Bacteria</taxon>
        <taxon>Bacillati</taxon>
        <taxon>Bacillota</taxon>
        <taxon>Bacilli</taxon>
        <taxon>Bacillales</taxon>
        <taxon>Bacillaceae</taxon>
        <taxon>Anaerobacillus</taxon>
    </lineage>
</organism>
<reference evidence="6 7" key="1">
    <citation type="submission" date="2016-10" db="EMBL/GenBank/DDBJ databases">
        <title>Draft genome sequences of four alkaliphilic bacteria belonging to the Anaerobacillus genus.</title>
        <authorList>
            <person name="Bassil N.M."/>
            <person name="Lloyd J.R."/>
        </authorList>
    </citation>
    <scope>NUCLEOTIDE SEQUENCE [LARGE SCALE GENOMIC DNA]</scope>
    <source>
        <strain evidence="6 7">DSM 15340</strain>
    </source>
</reference>
<feature type="domain" description="Quercetin 2,3-dioxygenase C-terminal cupin" evidence="5">
    <location>
        <begin position="147"/>
        <end position="233"/>
    </location>
</feature>
<evidence type="ECO:0000259" key="4">
    <source>
        <dbReference type="Pfam" id="PF02678"/>
    </source>
</evidence>
<dbReference type="InterPro" id="IPR012093">
    <property type="entry name" value="Pirin"/>
</dbReference>
<keyword evidence="2" id="KW-0479">Metal-binding</keyword>
<dbReference type="InterPro" id="IPR041602">
    <property type="entry name" value="Quercetinase_C"/>
</dbReference>
<dbReference type="SUPFAM" id="SSF51182">
    <property type="entry name" value="RmlC-like cupins"/>
    <property type="match status" value="1"/>
</dbReference>
<dbReference type="PANTHER" id="PTHR43212:SF3">
    <property type="entry name" value="QUERCETIN 2,3-DIOXYGENASE"/>
    <property type="match status" value="1"/>
</dbReference>
<gene>
    <name evidence="6" type="ORF">BKP35_09670</name>
</gene>
<feature type="binding site" evidence="2">
    <location>
        <position position="57"/>
    </location>
    <ligand>
        <name>Fe cation</name>
        <dbReference type="ChEBI" id="CHEBI:24875"/>
    </ligand>
</feature>
<dbReference type="EMBL" id="MLQQ01000018">
    <property type="protein sequence ID" value="OIJ12830.1"/>
    <property type="molecule type" value="Genomic_DNA"/>
</dbReference>
<dbReference type="Proteomes" id="UP000180098">
    <property type="component" value="Unassembled WGS sequence"/>
</dbReference>
<dbReference type="InterPro" id="IPR014710">
    <property type="entry name" value="RmlC-like_jellyroll"/>
</dbReference>
<dbReference type="Pfam" id="PF17954">
    <property type="entry name" value="Pirin_C_2"/>
    <property type="match status" value="1"/>
</dbReference>
<feature type="binding site" evidence="2">
    <location>
        <position position="101"/>
    </location>
    <ligand>
        <name>Fe cation</name>
        <dbReference type="ChEBI" id="CHEBI:24875"/>
    </ligand>
</feature>
<comment type="cofactor">
    <cofactor evidence="2">
        <name>Fe cation</name>
        <dbReference type="ChEBI" id="CHEBI:24875"/>
    </cofactor>
    <text evidence="2">Binds 1 Fe cation per subunit.</text>
</comment>
<dbReference type="InterPro" id="IPR003829">
    <property type="entry name" value="Pirin_N_dom"/>
</dbReference>
<evidence type="ECO:0000256" key="2">
    <source>
        <dbReference type="PIRSR" id="PIRSR006232-1"/>
    </source>
</evidence>
<evidence type="ECO:0000313" key="7">
    <source>
        <dbReference type="Proteomes" id="UP000180098"/>
    </source>
</evidence>
<keyword evidence="7" id="KW-1185">Reference proteome</keyword>
<proteinExistence type="inferred from homology"/>
<dbReference type="Pfam" id="PF02678">
    <property type="entry name" value="Pirin"/>
    <property type="match status" value="1"/>
</dbReference>
<dbReference type="Gene3D" id="2.60.120.10">
    <property type="entry name" value="Jelly Rolls"/>
    <property type="match status" value="2"/>
</dbReference>
<protein>
    <submittedName>
        <fullName evidence="6">Pirin family protein</fullName>
    </submittedName>
</protein>
<evidence type="ECO:0000259" key="5">
    <source>
        <dbReference type="Pfam" id="PF17954"/>
    </source>
</evidence>
<evidence type="ECO:0000256" key="3">
    <source>
        <dbReference type="RuleBase" id="RU003457"/>
    </source>
</evidence>
<dbReference type="GO" id="GO:0046872">
    <property type="term" value="F:metal ion binding"/>
    <property type="evidence" value="ECO:0007669"/>
    <property type="project" value="UniProtKB-KW"/>
</dbReference>
<sequence length="234" mass="26538">MIKVYPADSRYTADHGWLKSKFSFSFAEYFDRNNMNFGPMRVLNDDIIAPLKGFPSHPHKEMEIVSIVLKGYLQHEDSTGEKATTTFGGVQRMSAGTGVVHSEVNPSPDEEVNLLQMWFMPEIPGVNPSYEQTNFDETKLKNQLLPVVSQNAKDENVATINQDLTIYLSDLEKGKELTFQQGENRKIFLFVIEGELVVNNEVTLNRRDSARIEDVSSLNLNSTTNTRFMLIDLP</sequence>
<dbReference type="PANTHER" id="PTHR43212">
    <property type="entry name" value="QUERCETIN 2,3-DIOXYGENASE"/>
    <property type="match status" value="1"/>
</dbReference>
<dbReference type="CDD" id="cd02910">
    <property type="entry name" value="cupin_Yhhw_N"/>
    <property type="match status" value="1"/>
</dbReference>
<comment type="similarity">
    <text evidence="1 3">Belongs to the pirin family.</text>
</comment>
<evidence type="ECO:0000256" key="1">
    <source>
        <dbReference type="ARBA" id="ARBA00008416"/>
    </source>
</evidence>
<dbReference type="RefSeq" id="WP_071313137.1">
    <property type="nucleotide sequence ID" value="NZ_MLQQ01000018.1"/>
</dbReference>
<dbReference type="InterPro" id="IPR011051">
    <property type="entry name" value="RmlC_Cupin_sf"/>
</dbReference>
<name>A0A1S2LKU9_9BACI</name>
<keyword evidence="2" id="KW-0408">Iron</keyword>
<dbReference type="PIRSF" id="PIRSF006232">
    <property type="entry name" value="Pirin"/>
    <property type="match status" value="1"/>
</dbReference>
<dbReference type="AlphaFoldDB" id="A0A1S2LKU9"/>
<accession>A0A1S2LKU9</accession>
<comment type="caution">
    <text evidence="6">The sequence shown here is derived from an EMBL/GenBank/DDBJ whole genome shotgun (WGS) entry which is preliminary data.</text>
</comment>
<feature type="binding site" evidence="2">
    <location>
        <position position="59"/>
    </location>
    <ligand>
        <name>Fe cation</name>
        <dbReference type="ChEBI" id="CHEBI:24875"/>
    </ligand>
</feature>
<evidence type="ECO:0000313" key="6">
    <source>
        <dbReference type="EMBL" id="OIJ12830.1"/>
    </source>
</evidence>
<dbReference type="OrthoDB" id="321327at2"/>
<feature type="domain" description="Pirin N-terminal" evidence="4">
    <location>
        <begin position="11"/>
        <end position="118"/>
    </location>
</feature>